<dbReference type="GO" id="GO:0031410">
    <property type="term" value="C:cytoplasmic vesicle"/>
    <property type="evidence" value="ECO:0007669"/>
    <property type="project" value="UniProtKB-KW"/>
</dbReference>
<dbReference type="PANTHER" id="PTHR31937">
    <property type="entry name" value="TRANSMEMBRANE PROTEIN 163"/>
    <property type="match status" value="1"/>
</dbReference>
<evidence type="ECO:0000259" key="12">
    <source>
        <dbReference type="Pfam" id="PF01545"/>
    </source>
</evidence>
<evidence type="ECO:0000256" key="11">
    <source>
        <dbReference type="SAM" id="Phobius"/>
    </source>
</evidence>
<evidence type="ECO:0000256" key="6">
    <source>
        <dbReference type="ARBA" id="ARBA00022833"/>
    </source>
</evidence>
<keyword evidence="7 11" id="KW-1133">Transmembrane helix</keyword>
<dbReference type="GO" id="GO:0016020">
    <property type="term" value="C:membrane"/>
    <property type="evidence" value="ECO:0007669"/>
    <property type="project" value="InterPro"/>
</dbReference>
<name>Q01ZS9_SOLUE</name>
<evidence type="ECO:0000256" key="4">
    <source>
        <dbReference type="ARBA" id="ARBA00022692"/>
    </source>
</evidence>
<evidence type="ECO:0000256" key="2">
    <source>
        <dbReference type="ARBA" id="ARBA00004644"/>
    </source>
</evidence>
<organism evidence="13">
    <name type="scientific">Solibacter usitatus (strain Ellin6076)</name>
    <dbReference type="NCBI Taxonomy" id="234267"/>
    <lineage>
        <taxon>Bacteria</taxon>
        <taxon>Pseudomonadati</taxon>
        <taxon>Acidobacteriota</taxon>
        <taxon>Terriglobia</taxon>
        <taxon>Bryobacterales</taxon>
        <taxon>Solibacteraceae</taxon>
        <taxon>Candidatus Solibacter</taxon>
    </lineage>
</organism>
<comment type="subcellular location">
    <subcellularLocation>
        <location evidence="2">Cytoplasmic vesicle</location>
        <location evidence="2">Secretory vesicle</location>
        <location evidence="2">Synaptic vesicle membrane</location>
        <topology evidence="2">Multi-pass membrane protein</topology>
    </subcellularLocation>
    <subcellularLocation>
        <location evidence="1">Early endosome membrane</location>
    </subcellularLocation>
</comment>
<dbReference type="InParanoid" id="Q01ZS9"/>
<dbReference type="eggNOG" id="COG0053">
    <property type="taxonomic scope" value="Bacteria"/>
</dbReference>
<evidence type="ECO:0000256" key="1">
    <source>
        <dbReference type="ARBA" id="ARBA00004146"/>
    </source>
</evidence>
<evidence type="ECO:0000256" key="5">
    <source>
        <dbReference type="ARBA" id="ARBA00022753"/>
    </source>
</evidence>
<dbReference type="EMBL" id="CP000473">
    <property type="protein sequence ID" value="ABJ84836.1"/>
    <property type="molecule type" value="Genomic_DNA"/>
</dbReference>
<dbReference type="InterPro" id="IPR027469">
    <property type="entry name" value="Cation_efflux_TMD_sf"/>
</dbReference>
<keyword evidence="9 11" id="KW-0472">Membrane</keyword>
<feature type="domain" description="Cation efflux protein transmembrane" evidence="12">
    <location>
        <begin position="85"/>
        <end position="199"/>
    </location>
</feature>
<dbReference type="HOGENOM" id="CLU_073293_2_0_0"/>
<accession>Q01ZS9</accession>
<keyword evidence="8" id="KW-0770">Synapse</keyword>
<feature type="transmembrane region" description="Helical" evidence="11">
    <location>
        <begin position="110"/>
        <end position="131"/>
    </location>
</feature>
<evidence type="ECO:0000256" key="7">
    <source>
        <dbReference type="ARBA" id="ARBA00022989"/>
    </source>
</evidence>
<dbReference type="AlphaFoldDB" id="Q01ZS9"/>
<keyword evidence="5" id="KW-0967">Endosome</keyword>
<dbReference type="InterPro" id="IPR058533">
    <property type="entry name" value="Cation_efflux_TM"/>
</dbReference>
<feature type="transmembrane region" description="Helical" evidence="11">
    <location>
        <begin position="29"/>
        <end position="49"/>
    </location>
</feature>
<keyword evidence="4 11" id="KW-0812">Transmembrane</keyword>
<gene>
    <name evidence="13" type="ordered locus">Acid_3868</name>
</gene>
<dbReference type="Gene3D" id="1.20.1510.10">
    <property type="entry name" value="Cation efflux protein transmembrane domain"/>
    <property type="match status" value="1"/>
</dbReference>
<keyword evidence="6" id="KW-0862">Zinc</keyword>
<dbReference type="InterPro" id="IPR026765">
    <property type="entry name" value="Tmem163"/>
</dbReference>
<keyword evidence="10" id="KW-0968">Cytoplasmic vesicle</keyword>
<dbReference type="OrthoDB" id="118910at2"/>
<protein>
    <submittedName>
        <fullName evidence="13">Integral membrane protein</fullName>
    </submittedName>
</protein>
<sequence>MTPGITRAADVRRGVRLEYFTIGYNSLEAAIALIAGLLAGSVALVGFGLDSVVEVTSGAALLWRLHGDTDASRCAIREAWALKAVGFCFLALAAYVAYEAGESLVLQRAPARSPVGIALAAISLVVMPFLARAKRGVASRISSAAMHADSRQTDFCAYLSAILLAGLLLNALAGWWWADPLAGLAMVPIVAREGWNALRGRSCSGCGCS</sequence>
<dbReference type="KEGG" id="sus:Acid_3868"/>
<feature type="transmembrane region" description="Helical" evidence="11">
    <location>
        <begin position="80"/>
        <end position="98"/>
    </location>
</feature>
<evidence type="ECO:0000256" key="10">
    <source>
        <dbReference type="ARBA" id="ARBA00023329"/>
    </source>
</evidence>
<evidence type="ECO:0000313" key="13">
    <source>
        <dbReference type="EMBL" id="ABJ84836.1"/>
    </source>
</evidence>
<evidence type="ECO:0000256" key="8">
    <source>
        <dbReference type="ARBA" id="ARBA00023018"/>
    </source>
</evidence>
<proteinExistence type="inferred from homology"/>
<dbReference type="PANTHER" id="PTHR31937:SF2">
    <property type="entry name" value="TRANSMEMBRANE PROTEIN 163"/>
    <property type="match status" value="1"/>
</dbReference>
<reference evidence="13" key="1">
    <citation type="submission" date="2006-10" db="EMBL/GenBank/DDBJ databases">
        <title>Complete sequence of Solibacter usitatus Ellin6076.</title>
        <authorList>
            <consortium name="US DOE Joint Genome Institute"/>
            <person name="Copeland A."/>
            <person name="Lucas S."/>
            <person name="Lapidus A."/>
            <person name="Barry K."/>
            <person name="Detter J.C."/>
            <person name="Glavina del Rio T."/>
            <person name="Hammon N."/>
            <person name="Israni S."/>
            <person name="Dalin E."/>
            <person name="Tice H."/>
            <person name="Pitluck S."/>
            <person name="Thompson L.S."/>
            <person name="Brettin T."/>
            <person name="Bruce D."/>
            <person name="Han C."/>
            <person name="Tapia R."/>
            <person name="Gilna P."/>
            <person name="Schmutz J."/>
            <person name="Larimer F."/>
            <person name="Land M."/>
            <person name="Hauser L."/>
            <person name="Kyrpides N."/>
            <person name="Mikhailova N."/>
            <person name="Janssen P.H."/>
            <person name="Kuske C.R."/>
            <person name="Richardson P."/>
        </authorList>
    </citation>
    <scope>NUCLEOTIDE SEQUENCE</scope>
    <source>
        <strain evidence="13">Ellin6076</strain>
    </source>
</reference>
<dbReference type="GO" id="GO:0008324">
    <property type="term" value="F:monoatomic cation transmembrane transporter activity"/>
    <property type="evidence" value="ECO:0007669"/>
    <property type="project" value="InterPro"/>
</dbReference>
<dbReference type="Pfam" id="PF01545">
    <property type="entry name" value="Cation_efflux"/>
    <property type="match status" value="1"/>
</dbReference>
<comment type="similarity">
    <text evidence="3">Belongs to the TMEM163 family.</text>
</comment>
<evidence type="ECO:0000256" key="9">
    <source>
        <dbReference type="ARBA" id="ARBA00023136"/>
    </source>
</evidence>
<dbReference type="SUPFAM" id="SSF161111">
    <property type="entry name" value="Cation efflux protein transmembrane domain-like"/>
    <property type="match status" value="1"/>
</dbReference>
<evidence type="ECO:0000256" key="3">
    <source>
        <dbReference type="ARBA" id="ARBA00008731"/>
    </source>
</evidence>
<feature type="transmembrane region" description="Helical" evidence="11">
    <location>
        <begin position="155"/>
        <end position="178"/>
    </location>
</feature>
<dbReference type="STRING" id="234267.Acid_3868"/>